<evidence type="ECO:0000313" key="2">
    <source>
        <dbReference type="Proteomes" id="UP000886501"/>
    </source>
</evidence>
<keyword evidence="2" id="KW-1185">Reference proteome</keyword>
<proteinExistence type="predicted"/>
<comment type="caution">
    <text evidence="1">The sequence shown here is derived from an EMBL/GenBank/DDBJ whole genome shotgun (WGS) entry which is preliminary data.</text>
</comment>
<reference evidence="1" key="1">
    <citation type="submission" date="2019-10" db="EMBL/GenBank/DDBJ databases">
        <authorList>
            <consortium name="DOE Joint Genome Institute"/>
            <person name="Kuo A."/>
            <person name="Miyauchi S."/>
            <person name="Kiss E."/>
            <person name="Drula E."/>
            <person name="Kohler A."/>
            <person name="Sanchez-Garcia M."/>
            <person name="Andreopoulos B."/>
            <person name="Barry K.W."/>
            <person name="Bonito G."/>
            <person name="Buee M."/>
            <person name="Carver A."/>
            <person name="Chen C."/>
            <person name="Cichocki N."/>
            <person name="Clum A."/>
            <person name="Culley D."/>
            <person name="Crous P.W."/>
            <person name="Fauchery L."/>
            <person name="Girlanda M."/>
            <person name="Hayes R."/>
            <person name="Keri Z."/>
            <person name="Labutti K."/>
            <person name="Lipzen A."/>
            <person name="Lombard V."/>
            <person name="Magnuson J."/>
            <person name="Maillard F."/>
            <person name="Morin E."/>
            <person name="Murat C."/>
            <person name="Nolan M."/>
            <person name="Ohm R."/>
            <person name="Pangilinan J."/>
            <person name="Pereira M."/>
            <person name="Perotto S."/>
            <person name="Peter M."/>
            <person name="Riley R."/>
            <person name="Sitrit Y."/>
            <person name="Stielow B."/>
            <person name="Szollosi G."/>
            <person name="Zifcakova L."/>
            <person name="Stursova M."/>
            <person name="Spatafora J.W."/>
            <person name="Tedersoo L."/>
            <person name="Vaario L.-M."/>
            <person name="Yamada A."/>
            <person name="Yan M."/>
            <person name="Wang P."/>
            <person name="Xu J."/>
            <person name="Bruns T."/>
            <person name="Baldrian P."/>
            <person name="Vilgalys R."/>
            <person name="Henrissat B."/>
            <person name="Grigoriev I.V."/>
            <person name="Hibbett D."/>
            <person name="Nagy L.G."/>
            <person name="Martin F.M."/>
        </authorList>
    </citation>
    <scope>NUCLEOTIDE SEQUENCE</scope>
    <source>
        <strain evidence="1">P2</strain>
    </source>
</reference>
<accession>A0ACB6ZDV8</accession>
<reference evidence="1" key="2">
    <citation type="journal article" date="2020" name="Nat. Commun.">
        <title>Large-scale genome sequencing of mycorrhizal fungi provides insights into the early evolution of symbiotic traits.</title>
        <authorList>
            <person name="Miyauchi S."/>
            <person name="Kiss E."/>
            <person name="Kuo A."/>
            <person name="Drula E."/>
            <person name="Kohler A."/>
            <person name="Sanchez-Garcia M."/>
            <person name="Morin E."/>
            <person name="Andreopoulos B."/>
            <person name="Barry K.W."/>
            <person name="Bonito G."/>
            <person name="Buee M."/>
            <person name="Carver A."/>
            <person name="Chen C."/>
            <person name="Cichocki N."/>
            <person name="Clum A."/>
            <person name="Culley D."/>
            <person name="Crous P.W."/>
            <person name="Fauchery L."/>
            <person name="Girlanda M."/>
            <person name="Hayes R.D."/>
            <person name="Keri Z."/>
            <person name="LaButti K."/>
            <person name="Lipzen A."/>
            <person name="Lombard V."/>
            <person name="Magnuson J."/>
            <person name="Maillard F."/>
            <person name="Murat C."/>
            <person name="Nolan M."/>
            <person name="Ohm R.A."/>
            <person name="Pangilinan J."/>
            <person name="Pereira M.F."/>
            <person name="Perotto S."/>
            <person name="Peter M."/>
            <person name="Pfister S."/>
            <person name="Riley R."/>
            <person name="Sitrit Y."/>
            <person name="Stielow J.B."/>
            <person name="Szollosi G."/>
            <person name="Zifcakova L."/>
            <person name="Stursova M."/>
            <person name="Spatafora J.W."/>
            <person name="Tedersoo L."/>
            <person name="Vaario L.M."/>
            <person name="Yamada A."/>
            <person name="Yan M."/>
            <person name="Wang P."/>
            <person name="Xu J."/>
            <person name="Bruns T."/>
            <person name="Baldrian P."/>
            <person name="Vilgalys R."/>
            <person name="Dunand C."/>
            <person name="Henrissat B."/>
            <person name="Grigoriev I.V."/>
            <person name="Hibbett D."/>
            <person name="Nagy L.G."/>
            <person name="Martin F.M."/>
        </authorList>
    </citation>
    <scope>NUCLEOTIDE SEQUENCE</scope>
    <source>
        <strain evidence="1">P2</strain>
    </source>
</reference>
<dbReference type="EMBL" id="MU118029">
    <property type="protein sequence ID" value="KAF9647628.1"/>
    <property type="molecule type" value="Genomic_DNA"/>
</dbReference>
<dbReference type="Proteomes" id="UP000886501">
    <property type="component" value="Unassembled WGS sequence"/>
</dbReference>
<sequence>MTPRRNSSLESTGSEESCVEDLVPTPIFSGEVQFNAPSAISFASATTKFASPMTHGTLMSDFVAEPRALRDWNDVFSTEGFTEMVITWPGLHQEWTIPMANVIGGKDCISRAELARLVVDQFNLFIVSASSCSSPEWRLGEAPNAYSTKNTSLAFLWSPAPGVWQPAFRVRNQFYNIKNQPSTT</sequence>
<gene>
    <name evidence="1" type="ORF">BDM02DRAFT_3129603</name>
</gene>
<evidence type="ECO:0000313" key="1">
    <source>
        <dbReference type="EMBL" id="KAF9647628.1"/>
    </source>
</evidence>
<organism evidence="1 2">
    <name type="scientific">Thelephora ganbajun</name>
    <name type="common">Ganba fungus</name>
    <dbReference type="NCBI Taxonomy" id="370292"/>
    <lineage>
        <taxon>Eukaryota</taxon>
        <taxon>Fungi</taxon>
        <taxon>Dikarya</taxon>
        <taxon>Basidiomycota</taxon>
        <taxon>Agaricomycotina</taxon>
        <taxon>Agaricomycetes</taxon>
        <taxon>Thelephorales</taxon>
        <taxon>Thelephoraceae</taxon>
        <taxon>Thelephora</taxon>
    </lineage>
</organism>
<name>A0ACB6ZDV8_THEGA</name>
<protein>
    <submittedName>
        <fullName evidence="1">Uncharacterized protein</fullName>
    </submittedName>
</protein>